<dbReference type="InterPro" id="IPR035906">
    <property type="entry name" value="MetI-like_sf"/>
</dbReference>
<feature type="domain" description="ABC transmembrane type-1" evidence="8">
    <location>
        <begin position="77"/>
        <end position="294"/>
    </location>
</feature>
<dbReference type="AlphaFoldDB" id="S0FHK4"/>
<evidence type="ECO:0000256" key="7">
    <source>
        <dbReference type="RuleBase" id="RU363032"/>
    </source>
</evidence>
<feature type="transmembrane region" description="Helical" evidence="7">
    <location>
        <begin position="164"/>
        <end position="186"/>
    </location>
</feature>
<dbReference type="eggNOG" id="COG4209">
    <property type="taxonomic scope" value="Bacteria"/>
</dbReference>
<dbReference type="RefSeq" id="WP_004630377.1">
    <property type="nucleotide sequence ID" value="NZ_AORV01000066.1"/>
</dbReference>
<evidence type="ECO:0000259" key="8">
    <source>
        <dbReference type="PROSITE" id="PS50928"/>
    </source>
</evidence>
<evidence type="ECO:0000256" key="5">
    <source>
        <dbReference type="ARBA" id="ARBA00022989"/>
    </source>
</evidence>
<keyword evidence="10" id="KW-1185">Reference proteome</keyword>
<comment type="subcellular location">
    <subcellularLocation>
        <location evidence="1 7">Cell membrane</location>
        <topology evidence="1 7">Multi-pass membrane protein</topology>
    </subcellularLocation>
</comment>
<name>S0FHK4_RUMCE</name>
<protein>
    <submittedName>
        <fullName evidence="9">ABC-type polysaccharide transport system, permease component</fullName>
    </submittedName>
</protein>
<feature type="transmembrane region" description="Helical" evidence="7">
    <location>
        <begin position="20"/>
        <end position="44"/>
    </location>
</feature>
<dbReference type="EMBL" id="AORV01000066">
    <property type="protein sequence ID" value="EMS69371.1"/>
    <property type="molecule type" value="Genomic_DNA"/>
</dbReference>
<keyword evidence="5 7" id="KW-1133">Transmembrane helix</keyword>
<evidence type="ECO:0000313" key="9">
    <source>
        <dbReference type="EMBL" id="EMS69371.1"/>
    </source>
</evidence>
<gene>
    <name evidence="9" type="ORF">CTER_4988</name>
</gene>
<keyword evidence="2 7" id="KW-0813">Transport</keyword>
<comment type="caution">
    <text evidence="9">The sequence shown here is derived from an EMBL/GenBank/DDBJ whole genome shotgun (WGS) entry which is preliminary data.</text>
</comment>
<evidence type="ECO:0000256" key="6">
    <source>
        <dbReference type="ARBA" id="ARBA00023136"/>
    </source>
</evidence>
<dbReference type="SUPFAM" id="SSF161098">
    <property type="entry name" value="MetI-like"/>
    <property type="match status" value="1"/>
</dbReference>
<dbReference type="InterPro" id="IPR051393">
    <property type="entry name" value="ABC_transporter_permease"/>
</dbReference>
<proteinExistence type="inferred from homology"/>
<feature type="transmembrane region" description="Helical" evidence="7">
    <location>
        <begin position="117"/>
        <end position="137"/>
    </location>
</feature>
<dbReference type="CDD" id="cd06261">
    <property type="entry name" value="TM_PBP2"/>
    <property type="match status" value="1"/>
</dbReference>
<feature type="transmembrane region" description="Helical" evidence="7">
    <location>
        <begin position="273"/>
        <end position="298"/>
    </location>
</feature>
<dbReference type="PANTHER" id="PTHR30193:SF44">
    <property type="entry name" value="LACTOSE TRANSPORT SYSTEM PERMEASE PROTEIN LACF"/>
    <property type="match status" value="1"/>
</dbReference>
<dbReference type="GO" id="GO:0055085">
    <property type="term" value="P:transmembrane transport"/>
    <property type="evidence" value="ECO:0007669"/>
    <property type="project" value="InterPro"/>
</dbReference>
<dbReference type="Proteomes" id="UP000014155">
    <property type="component" value="Unassembled WGS sequence"/>
</dbReference>
<evidence type="ECO:0000313" key="10">
    <source>
        <dbReference type="Proteomes" id="UP000014155"/>
    </source>
</evidence>
<keyword evidence="4 7" id="KW-0812">Transmembrane</keyword>
<comment type="similarity">
    <text evidence="7">Belongs to the binding-protein-dependent transport system permease family.</text>
</comment>
<dbReference type="PANTHER" id="PTHR30193">
    <property type="entry name" value="ABC TRANSPORTER PERMEASE PROTEIN"/>
    <property type="match status" value="1"/>
</dbReference>
<evidence type="ECO:0000256" key="3">
    <source>
        <dbReference type="ARBA" id="ARBA00022475"/>
    </source>
</evidence>
<dbReference type="STRING" id="1195236.CTER_4988"/>
<dbReference type="Pfam" id="PF00528">
    <property type="entry name" value="BPD_transp_1"/>
    <property type="match status" value="1"/>
</dbReference>
<dbReference type="InterPro" id="IPR000515">
    <property type="entry name" value="MetI-like"/>
</dbReference>
<evidence type="ECO:0000256" key="2">
    <source>
        <dbReference type="ARBA" id="ARBA00022448"/>
    </source>
</evidence>
<reference evidence="9 10" key="1">
    <citation type="journal article" date="2013" name="Genome Announc.">
        <title>Draft Genome Sequence of the Cellulolytic, Mesophilic, Anaerobic Bacterium Clostridium termitidis Strain CT1112 (DSM 5398).</title>
        <authorList>
            <person name="Lal S."/>
            <person name="Ramachandran U."/>
            <person name="Zhang X."/>
            <person name="Munir R."/>
            <person name="Sparling R."/>
            <person name="Levin D.B."/>
        </authorList>
    </citation>
    <scope>NUCLEOTIDE SEQUENCE [LARGE SCALE GENOMIC DNA]</scope>
    <source>
        <strain evidence="9 10">CT1112</strain>
    </source>
</reference>
<accession>S0FHK4</accession>
<feature type="transmembrane region" description="Helical" evidence="7">
    <location>
        <begin position="214"/>
        <end position="235"/>
    </location>
</feature>
<keyword evidence="6 7" id="KW-0472">Membrane</keyword>
<keyword evidence="3" id="KW-1003">Cell membrane</keyword>
<evidence type="ECO:0000256" key="1">
    <source>
        <dbReference type="ARBA" id="ARBA00004651"/>
    </source>
</evidence>
<feature type="transmembrane region" description="Helical" evidence="7">
    <location>
        <begin position="81"/>
        <end position="105"/>
    </location>
</feature>
<sequence length="308" mass="35057">MKSSNGTFFLKLKKYKTLLLMLTPAIIFFIVFSYLPMFGVVIAFQRYTFDGGIFHSPWIGLENFKFLFMAGDILSVTRNTLLYNVLFIIVNNVLEITCAIVLAELSNKYFKRISQSMMFLPYFISWVVVGAFTYNVLNYESGAINTLLKSMNLEAFDFYNKPGIWILIIVLVCAWKSFGYGTIIYLSAVMGIDGEMYDAAEIDGANIFQRIRRITLPSLVPTVVILVLLSMGNIFRGDFSMFYQVTGNNPMLYSSTDVIDTYVTRSLMTSPEFGMTAAAGLYQSVLCFAIIMAFNYLVKRYDKDYSLF</sequence>
<organism evidence="9 10">
    <name type="scientific">Ruminiclostridium cellobioparum subsp. termitidis CT1112</name>
    <dbReference type="NCBI Taxonomy" id="1195236"/>
    <lineage>
        <taxon>Bacteria</taxon>
        <taxon>Bacillati</taxon>
        <taxon>Bacillota</taxon>
        <taxon>Clostridia</taxon>
        <taxon>Eubacteriales</taxon>
        <taxon>Oscillospiraceae</taxon>
        <taxon>Ruminiclostridium</taxon>
    </lineage>
</organism>
<dbReference type="PROSITE" id="PS50928">
    <property type="entry name" value="ABC_TM1"/>
    <property type="match status" value="1"/>
</dbReference>
<dbReference type="GO" id="GO:0005886">
    <property type="term" value="C:plasma membrane"/>
    <property type="evidence" value="ECO:0007669"/>
    <property type="project" value="UniProtKB-SubCell"/>
</dbReference>
<dbReference type="PATRIC" id="fig|1195236.3.peg.5183"/>
<evidence type="ECO:0000256" key="4">
    <source>
        <dbReference type="ARBA" id="ARBA00022692"/>
    </source>
</evidence>
<dbReference type="Gene3D" id="1.10.3720.10">
    <property type="entry name" value="MetI-like"/>
    <property type="match status" value="1"/>
</dbReference>